<evidence type="ECO:0000313" key="3">
    <source>
        <dbReference type="Proteomes" id="UP000253153"/>
    </source>
</evidence>
<dbReference type="Proteomes" id="UP000253153">
    <property type="component" value="Unassembled WGS sequence"/>
</dbReference>
<feature type="compositionally biased region" description="Basic residues" evidence="1">
    <location>
        <begin position="66"/>
        <end position="76"/>
    </location>
</feature>
<sequence length="366" mass="42450">MSYSSQRYDLDAAAARKRSQSFSRDRDHRYHSQSYNNRPHDAYYRAPEVSRTPSSAKSESCFSMKKERRSRSQRQTRPKEQERSYADYTRRGDRSSGNRRIPSDRGSGREDGRYERTNERSRSRPEVPSKRESHYEQERERHHPEEDRSRRRTSLRKDDRAGPEGKVQSRRGNASRPESSHHNGEASQSTTEDINTFLNSGRASRPSWGYSTYGTYVWPFESNGQHRIMDPTKCTCKCCPHPIGIAHSHNHSRNHYRNQDLGMPSKRAAARSKRTPEGRYLIQVIDKSRSTLNRENGPTYPISLNPGASCDRIASFLAPEKRYAKVIVHWDDGIVQTLDNHIAMEDLIRHAEFLEVKETKSVHWAA</sequence>
<dbReference type="GeneID" id="41998863"/>
<dbReference type="RefSeq" id="XP_031012380.1">
    <property type="nucleotide sequence ID" value="XM_031163567.1"/>
</dbReference>
<evidence type="ECO:0000313" key="2">
    <source>
        <dbReference type="EMBL" id="RBR10567.1"/>
    </source>
</evidence>
<gene>
    <name evidence="2" type="ORF">FIESC28_09431</name>
</gene>
<organism evidence="2 3">
    <name type="scientific">Fusarium coffeatum</name>
    <dbReference type="NCBI Taxonomy" id="231269"/>
    <lineage>
        <taxon>Eukaryota</taxon>
        <taxon>Fungi</taxon>
        <taxon>Dikarya</taxon>
        <taxon>Ascomycota</taxon>
        <taxon>Pezizomycotina</taxon>
        <taxon>Sordariomycetes</taxon>
        <taxon>Hypocreomycetidae</taxon>
        <taxon>Hypocreales</taxon>
        <taxon>Nectriaceae</taxon>
        <taxon>Fusarium</taxon>
        <taxon>Fusarium incarnatum-equiseti species complex</taxon>
    </lineage>
</organism>
<name>A0A366R093_9HYPO</name>
<dbReference type="OrthoDB" id="5090487at2759"/>
<feature type="region of interest" description="Disordered" evidence="1">
    <location>
        <begin position="1"/>
        <end position="193"/>
    </location>
</feature>
<dbReference type="EMBL" id="QKXC01000234">
    <property type="protein sequence ID" value="RBR10567.1"/>
    <property type="molecule type" value="Genomic_DNA"/>
</dbReference>
<evidence type="ECO:0000256" key="1">
    <source>
        <dbReference type="SAM" id="MobiDB-lite"/>
    </source>
</evidence>
<protein>
    <submittedName>
        <fullName evidence="2">Uncharacterized protein</fullName>
    </submittedName>
</protein>
<comment type="caution">
    <text evidence="2">The sequence shown here is derived from an EMBL/GenBank/DDBJ whole genome shotgun (WGS) entry which is preliminary data.</text>
</comment>
<proteinExistence type="predicted"/>
<feature type="compositionally biased region" description="Polar residues" evidence="1">
    <location>
        <begin position="51"/>
        <end position="61"/>
    </location>
</feature>
<dbReference type="AlphaFoldDB" id="A0A366R093"/>
<feature type="compositionally biased region" description="Basic and acidic residues" evidence="1">
    <location>
        <begin position="77"/>
        <end position="163"/>
    </location>
</feature>
<keyword evidence="3" id="KW-1185">Reference proteome</keyword>
<accession>A0A366R093</accession>
<reference evidence="2 3" key="1">
    <citation type="submission" date="2018-06" db="EMBL/GenBank/DDBJ databases">
        <title>Fusarium incarnatum-equiseti species complex species 28.</title>
        <authorList>
            <person name="Gardiner D.M."/>
        </authorList>
    </citation>
    <scope>NUCLEOTIDE SEQUENCE [LARGE SCALE GENOMIC DNA]</scope>
    <source>
        <strain evidence="2 3">FIESC_28</strain>
    </source>
</reference>